<name>A0AAV5UN31_9BILA</name>
<evidence type="ECO:0000313" key="3">
    <source>
        <dbReference type="EMBL" id="GMT07314.1"/>
    </source>
</evidence>
<proteinExistence type="predicted"/>
<sequence length="169" mass="19951">SSSSSENSSAEETQRSDEPEYEVAEILKDKLSCGIRQYYVKWKDQLNQDGTIFEEWSLDKWDQWLTEEDMKCPELLQEYNDRKAKEREERSKKKHRDTPDKTSKKGKTPRKSSKKKNNKKIFDSDEDKDEYVCFFLIILCYSAPSTSLWTSVRQIHSGGLLRSQLSRYT</sequence>
<organism evidence="3 4">
    <name type="scientific">Pristionchus entomophagus</name>
    <dbReference type="NCBI Taxonomy" id="358040"/>
    <lineage>
        <taxon>Eukaryota</taxon>
        <taxon>Metazoa</taxon>
        <taxon>Ecdysozoa</taxon>
        <taxon>Nematoda</taxon>
        <taxon>Chromadorea</taxon>
        <taxon>Rhabditida</taxon>
        <taxon>Rhabditina</taxon>
        <taxon>Diplogasteromorpha</taxon>
        <taxon>Diplogasteroidea</taxon>
        <taxon>Neodiplogasteridae</taxon>
        <taxon>Pristionchus</taxon>
    </lineage>
</organism>
<dbReference type="InterPro" id="IPR016197">
    <property type="entry name" value="Chromo-like_dom_sf"/>
</dbReference>
<feature type="non-terminal residue" evidence="3">
    <location>
        <position position="169"/>
    </location>
</feature>
<comment type="caution">
    <text evidence="3">The sequence shown here is derived from an EMBL/GenBank/DDBJ whole genome shotgun (WGS) entry which is preliminary data.</text>
</comment>
<feature type="non-terminal residue" evidence="3">
    <location>
        <position position="1"/>
    </location>
</feature>
<dbReference type="Gene3D" id="2.40.50.40">
    <property type="match status" value="1"/>
</dbReference>
<protein>
    <recommendedName>
        <fullName evidence="2">Chromo domain-containing protein</fullName>
    </recommendedName>
</protein>
<feature type="region of interest" description="Disordered" evidence="1">
    <location>
        <begin position="1"/>
        <end position="21"/>
    </location>
</feature>
<feature type="compositionally biased region" description="Basic and acidic residues" evidence="1">
    <location>
        <begin position="79"/>
        <end position="103"/>
    </location>
</feature>
<reference evidence="3" key="1">
    <citation type="submission" date="2023-10" db="EMBL/GenBank/DDBJ databases">
        <title>Genome assembly of Pristionchus species.</title>
        <authorList>
            <person name="Yoshida K."/>
            <person name="Sommer R.J."/>
        </authorList>
    </citation>
    <scope>NUCLEOTIDE SEQUENCE</scope>
    <source>
        <strain evidence="3">RS0144</strain>
    </source>
</reference>
<feature type="region of interest" description="Disordered" evidence="1">
    <location>
        <begin position="76"/>
        <end position="120"/>
    </location>
</feature>
<dbReference type="EMBL" id="BTSX01000006">
    <property type="protein sequence ID" value="GMT07314.1"/>
    <property type="molecule type" value="Genomic_DNA"/>
</dbReference>
<dbReference type="Proteomes" id="UP001432027">
    <property type="component" value="Unassembled WGS sequence"/>
</dbReference>
<dbReference type="InterPro" id="IPR000953">
    <property type="entry name" value="Chromo/chromo_shadow_dom"/>
</dbReference>
<feature type="domain" description="Chromo" evidence="2">
    <location>
        <begin position="21"/>
        <end position="91"/>
    </location>
</feature>
<evidence type="ECO:0000313" key="4">
    <source>
        <dbReference type="Proteomes" id="UP001432027"/>
    </source>
</evidence>
<dbReference type="AlphaFoldDB" id="A0AAV5UN31"/>
<feature type="compositionally biased region" description="Low complexity" evidence="1">
    <location>
        <begin position="1"/>
        <end position="11"/>
    </location>
</feature>
<dbReference type="SUPFAM" id="SSF54160">
    <property type="entry name" value="Chromo domain-like"/>
    <property type="match status" value="1"/>
</dbReference>
<feature type="compositionally biased region" description="Basic residues" evidence="1">
    <location>
        <begin position="104"/>
        <end position="119"/>
    </location>
</feature>
<keyword evidence="4" id="KW-1185">Reference proteome</keyword>
<accession>A0AAV5UN31</accession>
<evidence type="ECO:0000259" key="2">
    <source>
        <dbReference type="PROSITE" id="PS50013"/>
    </source>
</evidence>
<dbReference type="PROSITE" id="PS50013">
    <property type="entry name" value="CHROMO_2"/>
    <property type="match status" value="1"/>
</dbReference>
<evidence type="ECO:0000256" key="1">
    <source>
        <dbReference type="SAM" id="MobiDB-lite"/>
    </source>
</evidence>
<gene>
    <name evidence="3" type="ORF">PENTCL1PPCAC_29488</name>
</gene>